<reference evidence="1 2" key="1">
    <citation type="submission" date="2020-08" db="EMBL/GenBank/DDBJ databases">
        <title>Functional genomics of gut bacteria from endangered species of beetles.</title>
        <authorList>
            <person name="Carlos-Shanley C."/>
        </authorList>
    </citation>
    <scope>NUCLEOTIDE SEQUENCE [LARGE SCALE GENOMIC DNA]</scope>
    <source>
        <strain evidence="1 2">S00124</strain>
    </source>
</reference>
<dbReference type="Proteomes" id="UP000562492">
    <property type="component" value="Unassembled WGS sequence"/>
</dbReference>
<comment type="caution">
    <text evidence="1">The sequence shown here is derived from an EMBL/GenBank/DDBJ whole genome shotgun (WGS) entry which is preliminary data.</text>
</comment>
<evidence type="ECO:0000313" key="2">
    <source>
        <dbReference type="Proteomes" id="UP000562492"/>
    </source>
</evidence>
<proteinExistence type="predicted"/>
<evidence type="ECO:0000313" key="1">
    <source>
        <dbReference type="EMBL" id="MBB6579387.1"/>
    </source>
</evidence>
<keyword evidence="2" id="KW-1185">Reference proteome</keyword>
<dbReference type="EMBL" id="JACHKZ010000028">
    <property type="protein sequence ID" value="MBB6579387.1"/>
    <property type="molecule type" value="Genomic_DNA"/>
</dbReference>
<name>A0ABR6RJQ1_9BURK</name>
<sequence>MASTTPTATAATSFYDLCDADKADLAYWAIDRACAGEPPQADDGAALLFALGLVNRAAQALRVALPKGGAV</sequence>
<accession>A0ABR6RJQ1</accession>
<protein>
    <submittedName>
        <fullName evidence="1">Uncharacterized protein</fullName>
    </submittedName>
</protein>
<gene>
    <name evidence="1" type="ORF">HNP33_003499</name>
</gene>
<organism evidence="1 2">
    <name type="scientific">Comamonas odontotermitis</name>
    <dbReference type="NCBI Taxonomy" id="379895"/>
    <lineage>
        <taxon>Bacteria</taxon>
        <taxon>Pseudomonadati</taxon>
        <taxon>Pseudomonadota</taxon>
        <taxon>Betaproteobacteria</taxon>
        <taxon>Burkholderiales</taxon>
        <taxon>Comamonadaceae</taxon>
        <taxon>Comamonas</taxon>
    </lineage>
</organism>